<keyword evidence="4" id="KW-1185">Reference proteome</keyword>
<sequence>MAVVVFDAYGTLFDLNGLADIARPLFDSQLAARAFCRRWRQLHLEFAWQAALVEQYRDFDQLAKQALDAAVAEHNLVHPHVDVIAADLLKSMQTLPVYPDVKPMLEELTTYRLAILSNGTLRALQASAVANDVLFSFDFILSVDPVRTYKPSRKAYALAQSAFGIEKRDILFVSSNSWDVAGAKAYGFRTCWCNRTKSPYLSPGQRPDYMIATLSELPAILSECIR</sequence>
<comment type="similarity">
    <text evidence="1">Belongs to the HAD-like hydrolase superfamily. S-2-haloalkanoic acid dehalogenase family.</text>
</comment>
<dbReference type="InterPro" id="IPR006439">
    <property type="entry name" value="HAD-SF_hydro_IA"/>
</dbReference>
<name>A0A4R8LQ49_9BACL</name>
<evidence type="ECO:0000313" key="3">
    <source>
        <dbReference type="EMBL" id="TDY47970.1"/>
    </source>
</evidence>
<dbReference type="PANTHER" id="PTHR43316">
    <property type="entry name" value="HYDROLASE, HALOACID DELAHOGENASE-RELATED"/>
    <property type="match status" value="1"/>
</dbReference>
<evidence type="ECO:0000256" key="1">
    <source>
        <dbReference type="ARBA" id="ARBA00008106"/>
    </source>
</evidence>
<dbReference type="InterPro" id="IPR006328">
    <property type="entry name" value="2-HAD"/>
</dbReference>
<dbReference type="NCBIfam" id="TIGR01428">
    <property type="entry name" value="HAD_type_II"/>
    <property type="match status" value="1"/>
</dbReference>
<dbReference type="Pfam" id="PF00702">
    <property type="entry name" value="Hydrolase"/>
    <property type="match status" value="1"/>
</dbReference>
<dbReference type="InterPro" id="IPR051540">
    <property type="entry name" value="S-2-haloacid_dehalogenase"/>
</dbReference>
<dbReference type="InterPro" id="IPR036412">
    <property type="entry name" value="HAD-like_sf"/>
</dbReference>
<dbReference type="Gene3D" id="3.40.50.1000">
    <property type="entry name" value="HAD superfamily/HAD-like"/>
    <property type="match status" value="1"/>
</dbReference>
<dbReference type="NCBIfam" id="TIGR01493">
    <property type="entry name" value="HAD-SF-IA-v2"/>
    <property type="match status" value="1"/>
</dbReference>
<gene>
    <name evidence="3" type="ORF">C7445_105151</name>
</gene>
<dbReference type="AlphaFoldDB" id="A0A4R8LQ49"/>
<accession>A0A4R8LQ49</accession>
<dbReference type="SFLD" id="SFLDG01129">
    <property type="entry name" value="C1.5:_HAD__Beta-PGM__Phosphata"/>
    <property type="match status" value="1"/>
</dbReference>
<evidence type="ECO:0000313" key="4">
    <source>
        <dbReference type="Proteomes" id="UP000294581"/>
    </source>
</evidence>
<proteinExistence type="inferred from homology"/>
<dbReference type="RefSeq" id="WP_166669038.1">
    <property type="nucleotide sequence ID" value="NZ_BSUS01000001.1"/>
</dbReference>
<dbReference type="InterPro" id="IPR023214">
    <property type="entry name" value="HAD_sf"/>
</dbReference>
<dbReference type="SUPFAM" id="SSF56784">
    <property type="entry name" value="HAD-like"/>
    <property type="match status" value="1"/>
</dbReference>
<protein>
    <submittedName>
        <fullName evidence="3">2-haloacid dehalogenase</fullName>
    </submittedName>
</protein>
<dbReference type="PRINTS" id="PR00413">
    <property type="entry name" value="HADHALOGNASE"/>
</dbReference>
<keyword evidence="2" id="KW-0378">Hydrolase</keyword>
<dbReference type="Proteomes" id="UP000294581">
    <property type="component" value="Unassembled WGS sequence"/>
</dbReference>
<dbReference type="InterPro" id="IPR023198">
    <property type="entry name" value="PGP-like_dom2"/>
</dbReference>
<comment type="caution">
    <text evidence="3">The sequence shown here is derived from an EMBL/GenBank/DDBJ whole genome shotgun (WGS) entry which is preliminary data.</text>
</comment>
<dbReference type="Gene3D" id="1.10.150.240">
    <property type="entry name" value="Putative phosphatase, domain 2"/>
    <property type="match status" value="1"/>
</dbReference>
<dbReference type="GO" id="GO:0019120">
    <property type="term" value="F:hydrolase activity, acting on acid halide bonds, in C-halide compounds"/>
    <property type="evidence" value="ECO:0007669"/>
    <property type="project" value="InterPro"/>
</dbReference>
<dbReference type="SFLD" id="SFLDS00003">
    <property type="entry name" value="Haloacid_Dehalogenase"/>
    <property type="match status" value="1"/>
</dbReference>
<dbReference type="CDD" id="cd02588">
    <property type="entry name" value="HAD_L2-DEX"/>
    <property type="match status" value="1"/>
</dbReference>
<dbReference type="NCBIfam" id="TIGR01549">
    <property type="entry name" value="HAD-SF-IA-v1"/>
    <property type="match status" value="1"/>
</dbReference>
<reference evidence="3 4" key="1">
    <citation type="submission" date="2019-03" db="EMBL/GenBank/DDBJ databases">
        <title>Genomic Encyclopedia of Type Strains, Phase IV (KMG-IV): sequencing the most valuable type-strain genomes for metagenomic binning, comparative biology and taxonomic classification.</title>
        <authorList>
            <person name="Goeker M."/>
        </authorList>
    </citation>
    <scope>NUCLEOTIDE SEQUENCE [LARGE SCALE GENOMIC DNA]</scope>
    <source>
        <strain evidence="3 4">DSM 17974</strain>
    </source>
</reference>
<evidence type="ECO:0000256" key="2">
    <source>
        <dbReference type="ARBA" id="ARBA00022801"/>
    </source>
</evidence>
<organism evidence="3 4">
    <name type="scientific">Alicyclobacillus sacchari</name>
    <dbReference type="NCBI Taxonomy" id="392010"/>
    <lineage>
        <taxon>Bacteria</taxon>
        <taxon>Bacillati</taxon>
        <taxon>Bacillota</taxon>
        <taxon>Bacilli</taxon>
        <taxon>Bacillales</taxon>
        <taxon>Alicyclobacillaceae</taxon>
        <taxon>Alicyclobacillus</taxon>
    </lineage>
</organism>
<dbReference type="PANTHER" id="PTHR43316:SF3">
    <property type="entry name" value="HALOACID DEHALOGENASE, TYPE II (AFU_ORTHOLOGUE AFUA_2G07750)-RELATED"/>
    <property type="match status" value="1"/>
</dbReference>
<dbReference type="EMBL" id="SORF01000005">
    <property type="protein sequence ID" value="TDY47970.1"/>
    <property type="molecule type" value="Genomic_DNA"/>
</dbReference>